<dbReference type="AlphaFoldDB" id="A0AAQ3TCV7"/>
<accession>A0AAQ3TCV7</accession>
<name>A0AAQ3TCV7_PASNO</name>
<proteinExistence type="predicted"/>
<keyword evidence="3" id="KW-1185">Reference proteome</keyword>
<dbReference type="Proteomes" id="UP001341281">
    <property type="component" value="Chromosome 04"/>
</dbReference>
<evidence type="ECO:0000256" key="1">
    <source>
        <dbReference type="SAM" id="MobiDB-lite"/>
    </source>
</evidence>
<evidence type="ECO:0000313" key="2">
    <source>
        <dbReference type="EMBL" id="WVZ70890.1"/>
    </source>
</evidence>
<feature type="region of interest" description="Disordered" evidence="1">
    <location>
        <begin position="1"/>
        <end position="106"/>
    </location>
</feature>
<feature type="compositionally biased region" description="Acidic residues" evidence="1">
    <location>
        <begin position="48"/>
        <end position="67"/>
    </location>
</feature>
<reference evidence="2 3" key="1">
    <citation type="submission" date="2024-02" db="EMBL/GenBank/DDBJ databases">
        <title>High-quality chromosome-scale genome assembly of Pensacola bahiagrass (Paspalum notatum Flugge var. saurae).</title>
        <authorList>
            <person name="Vega J.M."/>
            <person name="Podio M."/>
            <person name="Orjuela J."/>
            <person name="Siena L.A."/>
            <person name="Pessino S.C."/>
            <person name="Combes M.C."/>
            <person name="Mariac C."/>
            <person name="Albertini E."/>
            <person name="Pupilli F."/>
            <person name="Ortiz J.P.A."/>
            <person name="Leblanc O."/>
        </authorList>
    </citation>
    <scope>NUCLEOTIDE SEQUENCE [LARGE SCALE GENOMIC DNA]</scope>
    <source>
        <strain evidence="2">R1</strain>
        <tissue evidence="2">Leaf</tissue>
    </source>
</reference>
<feature type="compositionally biased region" description="Basic residues" evidence="1">
    <location>
        <begin position="1"/>
        <end position="30"/>
    </location>
</feature>
<feature type="compositionally biased region" description="Gly residues" evidence="1">
    <location>
        <begin position="97"/>
        <end position="106"/>
    </location>
</feature>
<organism evidence="2 3">
    <name type="scientific">Paspalum notatum var. saurae</name>
    <dbReference type="NCBI Taxonomy" id="547442"/>
    <lineage>
        <taxon>Eukaryota</taxon>
        <taxon>Viridiplantae</taxon>
        <taxon>Streptophyta</taxon>
        <taxon>Embryophyta</taxon>
        <taxon>Tracheophyta</taxon>
        <taxon>Spermatophyta</taxon>
        <taxon>Magnoliopsida</taxon>
        <taxon>Liliopsida</taxon>
        <taxon>Poales</taxon>
        <taxon>Poaceae</taxon>
        <taxon>PACMAD clade</taxon>
        <taxon>Panicoideae</taxon>
        <taxon>Andropogonodae</taxon>
        <taxon>Paspaleae</taxon>
        <taxon>Paspalinae</taxon>
        <taxon>Paspalum</taxon>
    </lineage>
</organism>
<dbReference type="EMBL" id="CP144748">
    <property type="protein sequence ID" value="WVZ70890.1"/>
    <property type="molecule type" value="Genomic_DNA"/>
</dbReference>
<protein>
    <submittedName>
        <fullName evidence="2">Uncharacterized protein</fullName>
    </submittedName>
</protein>
<feature type="compositionally biased region" description="Basic and acidic residues" evidence="1">
    <location>
        <begin position="68"/>
        <end position="77"/>
    </location>
</feature>
<evidence type="ECO:0000313" key="3">
    <source>
        <dbReference type="Proteomes" id="UP001341281"/>
    </source>
</evidence>
<gene>
    <name evidence="2" type="ORF">U9M48_019519</name>
</gene>
<sequence length="106" mass="11679">MRVASRLRRARARRRARRRAVARGGRRKKGRGEFCKLPLGLVNTTDPANEELPPDQPLIEDPEDEPEDPHASADHTAAEAPTNPSGEGMEFLMCPRIGGGTCVQHD</sequence>